<sequence>MLSRIREHSLAELDVMSSKGKAPFVAEAVTLAANLFPELANNSRYRSIAARINAGESNMAQSHRSAITESATLTRQPAPAMPHPSQQAVQPLTPASIPATQPSAAVASRKPQVRVISMTPGIIRKDRFVPTVGGNIFRLNIGYRHRDNPLIDQPGSGLVAQLSENGSSKILAEVAVEIDGSSGEKSFLIGTFKKSRMDRFYKLGFIVDGYVLPSHTVLLSR</sequence>
<dbReference type="InParanoid" id="B9TL29"/>
<evidence type="ECO:0000313" key="1">
    <source>
        <dbReference type="EMBL" id="EEF23435.1"/>
    </source>
</evidence>
<protein>
    <submittedName>
        <fullName evidence="1">Uncharacterized protein</fullName>
    </submittedName>
</protein>
<accession>B9TL29</accession>
<gene>
    <name evidence="1" type="ORF">RCOM_1797220</name>
</gene>
<dbReference type="EMBL" id="EQ986078">
    <property type="protein sequence ID" value="EEF23435.1"/>
    <property type="molecule type" value="Genomic_DNA"/>
</dbReference>
<proteinExistence type="predicted"/>
<dbReference type="Proteomes" id="UP000008311">
    <property type="component" value="Unassembled WGS sequence"/>
</dbReference>
<reference evidence="2" key="1">
    <citation type="journal article" date="2010" name="Nat. Biotechnol.">
        <title>Draft genome sequence of the oilseed species Ricinus communis.</title>
        <authorList>
            <person name="Chan A.P."/>
            <person name="Crabtree J."/>
            <person name="Zhao Q."/>
            <person name="Lorenzi H."/>
            <person name="Orvis J."/>
            <person name="Puiu D."/>
            <person name="Melake-Berhan A."/>
            <person name="Jones K.M."/>
            <person name="Redman J."/>
            <person name="Chen G."/>
            <person name="Cahoon E.B."/>
            <person name="Gedil M."/>
            <person name="Stanke M."/>
            <person name="Haas B.J."/>
            <person name="Wortman J.R."/>
            <person name="Fraser-Liggett C.M."/>
            <person name="Ravel J."/>
            <person name="Rabinowicz P.D."/>
        </authorList>
    </citation>
    <scope>NUCLEOTIDE SEQUENCE [LARGE SCALE GENOMIC DNA]</scope>
    <source>
        <strain evidence="2">cv. Hale</strain>
    </source>
</reference>
<dbReference type="AlphaFoldDB" id="B9TL29"/>
<name>B9TL29_RICCO</name>
<keyword evidence="2" id="KW-1185">Reference proteome</keyword>
<evidence type="ECO:0000313" key="2">
    <source>
        <dbReference type="Proteomes" id="UP000008311"/>
    </source>
</evidence>
<organism evidence="1 2">
    <name type="scientific">Ricinus communis</name>
    <name type="common">Castor bean</name>
    <dbReference type="NCBI Taxonomy" id="3988"/>
    <lineage>
        <taxon>Eukaryota</taxon>
        <taxon>Viridiplantae</taxon>
        <taxon>Streptophyta</taxon>
        <taxon>Embryophyta</taxon>
        <taxon>Tracheophyta</taxon>
        <taxon>Spermatophyta</taxon>
        <taxon>Magnoliopsida</taxon>
        <taxon>eudicotyledons</taxon>
        <taxon>Gunneridae</taxon>
        <taxon>Pentapetalae</taxon>
        <taxon>rosids</taxon>
        <taxon>fabids</taxon>
        <taxon>Malpighiales</taxon>
        <taxon>Euphorbiaceae</taxon>
        <taxon>Acalyphoideae</taxon>
        <taxon>Acalypheae</taxon>
        <taxon>Ricinus</taxon>
    </lineage>
</organism>